<accession>A0ABR2NKM3</accession>
<gene>
    <name evidence="1" type="ORF">V6N11_057223</name>
</gene>
<evidence type="ECO:0000313" key="2">
    <source>
        <dbReference type="Proteomes" id="UP001396334"/>
    </source>
</evidence>
<organism evidence="1 2">
    <name type="scientific">Hibiscus sabdariffa</name>
    <name type="common">roselle</name>
    <dbReference type="NCBI Taxonomy" id="183260"/>
    <lineage>
        <taxon>Eukaryota</taxon>
        <taxon>Viridiplantae</taxon>
        <taxon>Streptophyta</taxon>
        <taxon>Embryophyta</taxon>
        <taxon>Tracheophyta</taxon>
        <taxon>Spermatophyta</taxon>
        <taxon>Magnoliopsida</taxon>
        <taxon>eudicotyledons</taxon>
        <taxon>Gunneridae</taxon>
        <taxon>Pentapetalae</taxon>
        <taxon>rosids</taxon>
        <taxon>malvids</taxon>
        <taxon>Malvales</taxon>
        <taxon>Malvaceae</taxon>
        <taxon>Malvoideae</taxon>
        <taxon>Hibiscus</taxon>
    </lineage>
</organism>
<dbReference type="Pfam" id="PF05056">
    <property type="entry name" value="DUF674"/>
    <property type="match status" value="1"/>
</dbReference>
<keyword evidence="2" id="KW-1185">Reference proteome</keyword>
<proteinExistence type="predicted"/>
<dbReference type="InterPro" id="IPR007750">
    <property type="entry name" value="DUF674"/>
</dbReference>
<dbReference type="PANTHER" id="PTHR33103:SF19">
    <property type="entry name" value="OS09G0544700 PROTEIN"/>
    <property type="match status" value="1"/>
</dbReference>
<evidence type="ECO:0000313" key="1">
    <source>
        <dbReference type="EMBL" id="KAK8976623.1"/>
    </source>
</evidence>
<reference evidence="1 2" key="1">
    <citation type="journal article" date="2024" name="G3 (Bethesda)">
        <title>Genome assembly of Hibiscus sabdariffa L. provides insights into metabolisms of medicinal natural products.</title>
        <authorList>
            <person name="Kim T."/>
        </authorList>
    </citation>
    <scope>NUCLEOTIDE SEQUENCE [LARGE SCALE GENOMIC DNA]</scope>
    <source>
        <strain evidence="1">TK-2024</strain>
        <tissue evidence="1">Old leaves</tissue>
    </source>
</reference>
<comment type="caution">
    <text evidence="1">The sequence shown here is derived from an EMBL/GenBank/DDBJ whole genome shotgun (WGS) entry which is preliminary data.</text>
</comment>
<dbReference type="PANTHER" id="PTHR33103">
    <property type="entry name" value="OS01G0153900 PROTEIN"/>
    <property type="match status" value="1"/>
</dbReference>
<dbReference type="EMBL" id="JBBPBN010000127">
    <property type="protein sequence ID" value="KAK8976623.1"/>
    <property type="molecule type" value="Genomic_DNA"/>
</dbReference>
<dbReference type="Proteomes" id="UP001396334">
    <property type="component" value="Unassembled WGS sequence"/>
</dbReference>
<name>A0ABR2NKM3_9ROSI</name>
<protein>
    <submittedName>
        <fullName evidence="1">Uncharacterized protein</fullName>
    </submittedName>
</protein>
<sequence>MGFVVHPLSKIDPDEIRARAKQVVQEQQLKAPKKKQLQGTQLGAGVPTLPKFSRQHLTFYHWYFLMIDPKSNRLLFAEAVKDFVDFLFYIMSLPVRTVISILEERLDPSETFTTAFKVLAILSCCQHPKRICF</sequence>